<name>A0AAV4GQN5_9GAST</name>
<feature type="compositionally biased region" description="Polar residues" evidence="3">
    <location>
        <begin position="1"/>
        <end position="11"/>
    </location>
</feature>
<accession>A0AAV4GQN5</accession>
<evidence type="ECO:0000259" key="4">
    <source>
        <dbReference type="Pfam" id="PF09429"/>
    </source>
</evidence>
<feature type="compositionally biased region" description="Basic and acidic residues" evidence="3">
    <location>
        <begin position="364"/>
        <end position="413"/>
    </location>
</feature>
<protein>
    <submittedName>
        <fullName evidence="5">WW domain-binding protein 11-like</fullName>
    </submittedName>
</protein>
<evidence type="ECO:0000256" key="3">
    <source>
        <dbReference type="SAM" id="MobiDB-lite"/>
    </source>
</evidence>
<sequence length="682" mass="76021">MGRRSINTTKSGKYMNPTDQFRKEARKRELKKNKKQRIMVRTAVLKGKDPMKLLEEMEIIDRMEYNPMQPPSLNEKVLREKRKKLRETYDRVFKLYEKERPEYAVELRKANAEYEKTRTQLQLHFDQVRNAERVQLDQIPLPEAPVDLAIPGAIPLPSEMPLHMMPGVPLPIGHPLMQPHSILKKTSAYGPQRSIGPHIPAQFMRNKRRKPPGPPPGPPPALSDSEDEEVADDGNDDELGADSQDQMDVDMREHMLTDIPRPHDESSGRSRRIRFADDDYDDRSHDSDREERLQRRRERRERKKKRREQERERSSSGRKKVSALQAMMLKMAGQEVPDDEEEEEERRPSSSSSSSSSSSEDEDDRRRDRLLNKREEDRRIYSKDREIARRREEISQLDDRPPGLEDPVDRLTEEEAAALAAARLIEEAEAEAETRHLGGPGGGEADDGADNATPRLNPPGPPPGLPPNIAGMTGLPPGPPPGAPPMFMRPPPLRGAPIRLMPPGPPPGRPQGMPPGPPPGLPPNLRAPGIRIPTPVGIPPPRMIRLPGGPSNLLPPGIPPPLQAPASAAGGSTNILSAPPSIMRSREEGAGPAGGSAGQSRVTIQAKPQIKSKMGDVTRFMPTALKVKREARDQKGRLRVTGKEEEPKMIGAQALPQPAPAAQTRTKDDAYDQFMKEMEGLI</sequence>
<keyword evidence="6" id="KW-1185">Reference proteome</keyword>
<feature type="compositionally biased region" description="Acidic residues" evidence="3">
    <location>
        <begin position="224"/>
        <end position="248"/>
    </location>
</feature>
<dbReference type="Proteomes" id="UP000762676">
    <property type="component" value="Unassembled WGS sequence"/>
</dbReference>
<feature type="compositionally biased region" description="Pro residues" evidence="3">
    <location>
        <begin position="476"/>
        <end position="522"/>
    </location>
</feature>
<dbReference type="EMBL" id="BMAT01012198">
    <property type="protein sequence ID" value="GFR87838.1"/>
    <property type="molecule type" value="Genomic_DNA"/>
</dbReference>
<comment type="caution">
    <text evidence="5">The sequence shown here is derived from an EMBL/GenBank/DDBJ whole genome shotgun (WGS) entry which is preliminary data.</text>
</comment>
<feature type="region of interest" description="Disordered" evidence="3">
    <location>
        <begin position="204"/>
        <end position="667"/>
    </location>
</feature>
<organism evidence="5 6">
    <name type="scientific">Elysia marginata</name>
    <dbReference type="NCBI Taxonomy" id="1093978"/>
    <lineage>
        <taxon>Eukaryota</taxon>
        <taxon>Metazoa</taxon>
        <taxon>Spiralia</taxon>
        <taxon>Lophotrochozoa</taxon>
        <taxon>Mollusca</taxon>
        <taxon>Gastropoda</taxon>
        <taxon>Heterobranchia</taxon>
        <taxon>Euthyneura</taxon>
        <taxon>Panpulmonata</taxon>
        <taxon>Sacoglossa</taxon>
        <taxon>Placobranchoidea</taxon>
        <taxon>Plakobranchidae</taxon>
        <taxon>Elysia</taxon>
    </lineage>
</organism>
<feature type="compositionally biased region" description="Low complexity" evidence="3">
    <location>
        <begin position="652"/>
        <end position="663"/>
    </location>
</feature>
<feature type="compositionally biased region" description="Basic residues" evidence="3">
    <location>
        <begin position="294"/>
        <end position="306"/>
    </location>
</feature>
<feature type="region of interest" description="Disordered" evidence="3">
    <location>
        <begin position="1"/>
        <end position="22"/>
    </location>
</feature>
<feature type="compositionally biased region" description="Basic and acidic residues" evidence="3">
    <location>
        <begin position="249"/>
        <end position="293"/>
    </location>
</feature>
<comment type="subcellular location">
    <subcellularLocation>
        <location evidence="1">Nucleus</location>
    </subcellularLocation>
</comment>
<dbReference type="PANTHER" id="PTHR13361:SF1">
    <property type="entry name" value="WW DOMAIN-BINDING PROTEIN 11"/>
    <property type="match status" value="1"/>
</dbReference>
<evidence type="ECO:0000256" key="2">
    <source>
        <dbReference type="ARBA" id="ARBA00023242"/>
    </source>
</evidence>
<evidence type="ECO:0000313" key="5">
    <source>
        <dbReference type="EMBL" id="GFR87838.1"/>
    </source>
</evidence>
<feature type="compositionally biased region" description="Low complexity" evidence="3">
    <location>
        <begin position="349"/>
        <end position="358"/>
    </location>
</feature>
<dbReference type="GO" id="GO:0005681">
    <property type="term" value="C:spliceosomal complex"/>
    <property type="evidence" value="ECO:0007669"/>
    <property type="project" value="TreeGrafter"/>
</dbReference>
<evidence type="ECO:0000256" key="1">
    <source>
        <dbReference type="ARBA" id="ARBA00004123"/>
    </source>
</evidence>
<dbReference type="GO" id="GO:0006396">
    <property type="term" value="P:RNA processing"/>
    <property type="evidence" value="ECO:0007669"/>
    <property type="project" value="InterPro"/>
</dbReference>
<reference evidence="5 6" key="1">
    <citation type="journal article" date="2021" name="Elife">
        <title>Chloroplast acquisition without the gene transfer in kleptoplastic sea slugs, Plakobranchus ocellatus.</title>
        <authorList>
            <person name="Maeda T."/>
            <person name="Takahashi S."/>
            <person name="Yoshida T."/>
            <person name="Shimamura S."/>
            <person name="Takaki Y."/>
            <person name="Nagai Y."/>
            <person name="Toyoda A."/>
            <person name="Suzuki Y."/>
            <person name="Arimoto A."/>
            <person name="Ishii H."/>
            <person name="Satoh N."/>
            <person name="Nishiyama T."/>
            <person name="Hasebe M."/>
            <person name="Maruyama T."/>
            <person name="Minagawa J."/>
            <person name="Obokata J."/>
            <person name="Shigenobu S."/>
        </authorList>
    </citation>
    <scope>NUCLEOTIDE SEQUENCE [LARGE SCALE GENOMIC DNA]</scope>
</reference>
<evidence type="ECO:0000313" key="6">
    <source>
        <dbReference type="Proteomes" id="UP000762676"/>
    </source>
</evidence>
<feature type="compositionally biased region" description="Pro residues" evidence="3">
    <location>
        <begin position="212"/>
        <end position="221"/>
    </location>
</feature>
<feature type="domain" description="Wbp11/ELF5/Saf1 N-terminal" evidence="4">
    <location>
        <begin position="12"/>
        <end position="92"/>
    </location>
</feature>
<feature type="compositionally biased region" description="Pro residues" evidence="3">
    <location>
        <begin position="456"/>
        <end position="466"/>
    </location>
</feature>
<proteinExistence type="predicted"/>
<dbReference type="PANTHER" id="PTHR13361">
    <property type="entry name" value="WW DOMAIN-BINDING PROTEIN 11"/>
    <property type="match status" value="1"/>
</dbReference>
<feature type="compositionally biased region" description="Basic and acidic residues" evidence="3">
    <location>
        <begin position="627"/>
        <end position="648"/>
    </location>
</feature>
<dbReference type="Pfam" id="PF09429">
    <property type="entry name" value="Wbp11"/>
    <property type="match status" value="1"/>
</dbReference>
<keyword evidence="2" id="KW-0539">Nucleus</keyword>
<gene>
    <name evidence="5" type="ORF">ElyMa_006086600</name>
</gene>
<feature type="compositionally biased region" description="Low complexity" evidence="3">
    <location>
        <begin position="546"/>
        <end position="555"/>
    </location>
</feature>
<dbReference type="AlphaFoldDB" id="A0AAV4GQN5"/>
<dbReference type="InterPro" id="IPR019007">
    <property type="entry name" value="Wbp11/ELF5/Saf1_N"/>
</dbReference>